<reference evidence="1" key="1">
    <citation type="submission" date="2022-04" db="EMBL/GenBank/DDBJ databases">
        <title>Genome of the entomopathogenic fungus Entomophthora muscae.</title>
        <authorList>
            <person name="Elya C."/>
            <person name="Lovett B.R."/>
            <person name="Lee E."/>
            <person name="Macias A.M."/>
            <person name="Hajek A.E."/>
            <person name="De Bivort B.L."/>
            <person name="Kasson M.T."/>
            <person name="De Fine Licht H.H."/>
            <person name="Stajich J.E."/>
        </authorList>
    </citation>
    <scope>NUCLEOTIDE SEQUENCE</scope>
    <source>
        <strain evidence="1">Berkeley</strain>
    </source>
</reference>
<gene>
    <name evidence="1" type="ORF">DSO57_1017818</name>
</gene>
<organism evidence="1 2">
    <name type="scientific">Entomophthora muscae</name>
    <dbReference type="NCBI Taxonomy" id="34485"/>
    <lineage>
        <taxon>Eukaryota</taxon>
        <taxon>Fungi</taxon>
        <taxon>Fungi incertae sedis</taxon>
        <taxon>Zoopagomycota</taxon>
        <taxon>Entomophthoromycotina</taxon>
        <taxon>Entomophthoromycetes</taxon>
        <taxon>Entomophthorales</taxon>
        <taxon>Entomophthoraceae</taxon>
        <taxon>Entomophthora</taxon>
    </lineage>
</organism>
<accession>A0ACC2SHF1</accession>
<dbReference type="Proteomes" id="UP001165960">
    <property type="component" value="Unassembled WGS sequence"/>
</dbReference>
<name>A0ACC2SHF1_9FUNG</name>
<evidence type="ECO:0000313" key="1">
    <source>
        <dbReference type="EMBL" id="KAJ9061723.1"/>
    </source>
</evidence>
<evidence type="ECO:0000313" key="2">
    <source>
        <dbReference type="Proteomes" id="UP001165960"/>
    </source>
</evidence>
<proteinExistence type="predicted"/>
<sequence>MPHPPVTSRAAFAGLLWPGSLGTQLQKISQHQPTGPESLASFGNAAKTYPQAGPWAGILAGAFSPTWHQINPTQVGRSYVVHTALPGSHPYLQAGSTSPQASPTYPEGWILPPPAALGGEPGAAAGHPG</sequence>
<comment type="caution">
    <text evidence="1">The sequence shown here is derived from an EMBL/GenBank/DDBJ whole genome shotgun (WGS) entry which is preliminary data.</text>
</comment>
<protein>
    <submittedName>
        <fullName evidence="1">Uncharacterized protein</fullName>
    </submittedName>
</protein>
<dbReference type="EMBL" id="QTSX02005046">
    <property type="protein sequence ID" value="KAJ9061723.1"/>
    <property type="molecule type" value="Genomic_DNA"/>
</dbReference>
<keyword evidence="2" id="KW-1185">Reference proteome</keyword>